<dbReference type="Proteomes" id="UP000683360">
    <property type="component" value="Unassembled WGS sequence"/>
</dbReference>
<organism evidence="1 2">
    <name type="scientific">Mytilus edulis</name>
    <name type="common">Blue mussel</name>
    <dbReference type="NCBI Taxonomy" id="6550"/>
    <lineage>
        <taxon>Eukaryota</taxon>
        <taxon>Metazoa</taxon>
        <taxon>Spiralia</taxon>
        <taxon>Lophotrochozoa</taxon>
        <taxon>Mollusca</taxon>
        <taxon>Bivalvia</taxon>
        <taxon>Autobranchia</taxon>
        <taxon>Pteriomorphia</taxon>
        <taxon>Mytilida</taxon>
        <taxon>Mytiloidea</taxon>
        <taxon>Mytilidae</taxon>
        <taxon>Mytilinae</taxon>
        <taxon>Mytilus</taxon>
    </lineage>
</organism>
<protein>
    <submittedName>
        <fullName evidence="1">Uncharacterized protein</fullName>
    </submittedName>
</protein>
<proteinExistence type="predicted"/>
<dbReference type="EMBL" id="CAJPWZ010000301">
    <property type="protein sequence ID" value="CAG2189707.1"/>
    <property type="molecule type" value="Genomic_DNA"/>
</dbReference>
<keyword evidence="2" id="KW-1185">Reference proteome</keyword>
<evidence type="ECO:0000313" key="2">
    <source>
        <dbReference type="Proteomes" id="UP000683360"/>
    </source>
</evidence>
<accession>A0A8S3Q196</accession>
<comment type="caution">
    <text evidence="1">The sequence shown here is derived from an EMBL/GenBank/DDBJ whole genome shotgun (WGS) entry which is preliminary data.</text>
</comment>
<gene>
    <name evidence="1" type="ORF">MEDL_5047</name>
</gene>
<sequence>MHITEQGGDVYYTGTSAQLIDSSMSLVKVATKDAKKLQSILEREYFSNWREKCDIREFYGYRVNQTDSLLRKISGGFRINEVDIYNKLRGIQFSDAVDVKIVKFSFGDELDSGVVHLGMVAISRCNDTLDAVSCLYTLNFTIAPTLVTKTEESTFIGIPYCTDTTSWYEKKGSWIYHSESTWQFLHSESVTRIQKTKHCFSYQ</sequence>
<dbReference type="AlphaFoldDB" id="A0A8S3Q196"/>
<dbReference type="OrthoDB" id="5954686at2759"/>
<evidence type="ECO:0000313" key="1">
    <source>
        <dbReference type="EMBL" id="CAG2189707.1"/>
    </source>
</evidence>
<name>A0A8S3Q196_MYTED</name>
<reference evidence="1" key="1">
    <citation type="submission" date="2021-03" db="EMBL/GenBank/DDBJ databases">
        <authorList>
            <person name="Bekaert M."/>
        </authorList>
    </citation>
    <scope>NUCLEOTIDE SEQUENCE</scope>
</reference>